<proteinExistence type="inferred from homology"/>
<dbReference type="GO" id="GO:0008168">
    <property type="term" value="F:methyltransferase activity"/>
    <property type="evidence" value="ECO:0007669"/>
    <property type="project" value="UniProtKB-UniRule"/>
</dbReference>
<keyword evidence="5 6" id="KW-0949">S-adenosyl-L-methionine</keyword>
<dbReference type="GO" id="GO:0032259">
    <property type="term" value="P:methylation"/>
    <property type="evidence" value="ECO:0007669"/>
    <property type="project" value="UniProtKB-KW"/>
</dbReference>
<dbReference type="Pfam" id="PF04072">
    <property type="entry name" value="LCM"/>
    <property type="match status" value="1"/>
</dbReference>
<dbReference type="Gene3D" id="3.40.50.150">
    <property type="entry name" value="Vaccinia Virus protein VP39"/>
    <property type="match status" value="1"/>
</dbReference>
<evidence type="ECO:0000313" key="8">
    <source>
        <dbReference type="Proteomes" id="UP000194218"/>
    </source>
</evidence>
<evidence type="ECO:0000256" key="2">
    <source>
        <dbReference type="ARBA" id="ARBA00008138"/>
    </source>
</evidence>
<dbReference type="PANTHER" id="PTHR43619:SF2">
    <property type="entry name" value="S-ADENOSYL-L-METHIONINE-DEPENDENT METHYLTRANSFERASES SUPERFAMILY PROTEIN"/>
    <property type="match status" value="1"/>
</dbReference>
<comment type="similarity">
    <text evidence="2 6">Belongs to the UPF0677 family.</text>
</comment>
<evidence type="ECO:0000256" key="3">
    <source>
        <dbReference type="ARBA" id="ARBA00022603"/>
    </source>
</evidence>
<accession>A0A1W7D2K0</accession>
<sequence>MQPREPSRTARATATLRAAHQELDGGRVLRDPLAAAMLGQDGEEVGRDGGAEDRWRAFRLFVAARARFAEDCLATAVRRHGVRQLVVLGAGLDTFAYRNPHEAAGLRVFEVDHPATQEWKRRRLAAAGIAPPASLTFAPVDFERTDLPAGLAAAGFDPGRPAFFSWLGVVAYLDAGTVRSVLAWIAALPGGAEVVFDYTKPPALMTPEQRAAHEARAALVAAAGEPFVTSLDPGALAADLRALGFTACEDLGPGEVVGRYLDDAAGGASAEHMMRAGRLGAA</sequence>
<evidence type="ECO:0000256" key="5">
    <source>
        <dbReference type="ARBA" id="ARBA00022691"/>
    </source>
</evidence>
<dbReference type="EC" id="2.1.1.-" evidence="6"/>
<dbReference type="InterPro" id="IPR029063">
    <property type="entry name" value="SAM-dependent_MTases_sf"/>
</dbReference>
<keyword evidence="4 7" id="KW-0808">Transferase</keyword>
<dbReference type="InterPro" id="IPR007213">
    <property type="entry name" value="Ppm1/Ppm2/Tcmp"/>
</dbReference>
<dbReference type="PANTHER" id="PTHR43619">
    <property type="entry name" value="S-ADENOSYL-L-METHIONINE-DEPENDENT METHYLTRANSFERASE YKTD-RELATED"/>
    <property type="match status" value="1"/>
</dbReference>
<dbReference type="KEGG" id="smao:CAG99_19835"/>
<dbReference type="SUPFAM" id="SSF53335">
    <property type="entry name" value="S-adenosyl-L-methionine-dependent methyltransferases"/>
    <property type="match status" value="1"/>
</dbReference>
<dbReference type="AlphaFoldDB" id="A0A1W7D2K0"/>
<dbReference type="InterPro" id="IPR011610">
    <property type="entry name" value="SAM_mthyl_Trfase_ML2640-like"/>
</dbReference>
<keyword evidence="8" id="KW-1185">Reference proteome</keyword>
<organism evidence="7 8">
    <name type="scientific">Streptomyces marincola</name>
    <dbReference type="NCBI Taxonomy" id="2878388"/>
    <lineage>
        <taxon>Bacteria</taxon>
        <taxon>Bacillati</taxon>
        <taxon>Actinomycetota</taxon>
        <taxon>Actinomycetes</taxon>
        <taxon>Kitasatosporales</taxon>
        <taxon>Streptomycetaceae</taxon>
        <taxon>Streptomyces</taxon>
    </lineage>
</organism>
<reference evidence="7 8" key="1">
    <citation type="submission" date="2017-05" db="EMBL/GenBank/DDBJ databases">
        <title>Complete genome sequence of Streptomyces sp. SCSIO 03032 revealed the diverse biosynthetic pathways for its bioactive secondary metabolites.</title>
        <authorList>
            <person name="Ma L."/>
            <person name="Zhu Y."/>
            <person name="Zhang W."/>
            <person name="Zhang G."/>
            <person name="Tian X."/>
            <person name="Zhang S."/>
            <person name="Zhang C."/>
        </authorList>
    </citation>
    <scope>NUCLEOTIDE SEQUENCE [LARGE SCALE GENOMIC DNA]</scope>
    <source>
        <strain evidence="7 8">SCSIO 03032</strain>
    </source>
</reference>
<dbReference type="NCBIfam" id="TIGR00027">
    <property type="entry name" value="mthyl_TIGR00027"/>
    <property type="match status" value="1"/>
</dbReference>
<protein>
    <recommendedName>
        <fullName evidence="6">S-adenosyl-L-methionine-dependent methyltransferase</fullName>
        <ecNumber evidence="6">2.1.1.-</ecNumber>
    </recommendedName>
</protein>
<evidence type="ECO:0000256" key="4">
    <source>
        <dbReference type="ARBA" id="ARBA00022679"/>
    </source>
</evidence>
<evidence type="ECO:0000256" key="1">
    <source>
        <dbReference type="ARBA" id="ARBA00003907"/>
    </source>
</evidence>
<evidence type="ECO:0000313" key="7">
    <source>
        <dbReference type="EMBL" id="ARQ70790.1"/>
    </source>
</evidence>
<dbReference type="Proteomes" id="UP000194218">
    <property type="component" value="Chromosome"/>
</dbReference>
<dbReference type="RefSeq" id="WP_086160634.1">
    <property type="nucleotide sequence ID" value="NZ_CP021121.1"/>
</dbReference>
<name>A0A1W7D2K0_9ACTN</name>
<dbReference type="EMBL" id="CP021121">
    <property type="protein sequence ID" value="ARQ70790.1"/>
    <property type="molecule type" value="Genomic_DNA"/>
</dbReference>
<comment type="function">
    <text evidence="1 6">Exhibits S-adenosyl-L-methionine-dependent methyltransferase activity.</text>
</comment>
<keyword evidence="3 6" id="KW-0489">Methyltransferase</keyword>
<dbReference type="OrthoDB" id="9806164at2"/>
<evidence type="ECO:0000256" key="6">
    <source>
        <dbReference type="RuleBase" id="RU362030"/>
    </source>
</evidence>
<gene>
    <name evidence="7" type="ORF">CAG99_19835</name>
</gene>